<dbReference type="AlphaFoldDB" id="B9HR57"/>
<dbReference type="KEGG" id="pop:7494245"/>
<gene>
    <name evidence="2" type="ORF">POPTR_009G135000</name>
</gene>
<dbReference type="OrthoDB" id="10307803at2759"/>
<name>B9HR57_POPTR</name>
<proteinExistence type="predicted"/>
<feature type="transmembrane region" description="Helical" evidence="1">
    <location>
        <begin position="44"/>
        <end position="66"/>
    </location>
</feature>
<reference evidence="2 3" key="1">
    <citation type="journal article" date="2006" name="Science">
        <title>The genome of black cottonwood, Populus trichocarpa (Torr. &amp; Gray).</title>
        <authorList>
            <person name="Tuskan G.A."/>
            <person name="Difazio S."/>
            <person name="Jansson S."/>
            <person name="Bohlmann J."/>
            <person name="Grigoriev I."/>
            <person name="Hellsten U."/>
            <person name="Putnam N."/>
            <person name="Ralph S."/>
            <person name="Rombauts S."/>
            <person name="Salamov A."/>
            <person name="Schein J."/>
            <person name="Sterck L."/>
            <person name="Aerts A."/>
            <person name="Bhalerao R.R."/>
            <person name="Bhalerao R.P."/>
            <person name="Blaudez D."/>
            <person name="Boerjan W."/>
            <person name="Brun A."/>
            <person name="Brunner A."/>
            <person name="Busov V."/>
            <person name="Campbell M."/>
            <person name="Carlson J."/>
            <person name="Chalot M."/>
            <person name="Chapman J."/>
            <person name="Chen G.L."/>
            <person name="Cooper D."/>
            <person name="Coutinho P.M."/>
            <person name="Couturier J."/>
            <person name="Covert S."/>
            <person name="Cronk Q."/>
            <person name="Cunningham R."/>
            <person name="Davis J."/>
            <person name="Degroeve S."/>
            <person name="Dejardin A."/>
            <person name="Depamphilis C."/>
            <person name="Detter J."/>
            <person name="Dirks B."/>
            <person name="Dubchak I."/>
            <person name="Duplessis S."/>
            <person name="Ehlting J."/>
            <person name="Ellis B."/>
            <person name="Gendler K."/>
            <person name="Goodstein D."/>
            <person name="Gribskov M."/>
            <person name="Grimwood J."/>
            <person name="Groover A."/>
            <person name="Gunter L."/>
            <person name="Hamberger B."/>
            <person name="Heinze B."/>
            <person name="Helariutta Y."/>
            <person name="Henrissat B."/>
            <person name="Holligan D."/>
            <person name="Holt R."/>
            <person name="Huang W."/>
            <person name="Islam-Faridi N."/>
            <person name="Jones S."/>
            <person name="Jones-Rhoades M."/>
            <person name="Jorgensen R."/>
            <person name="Joshi C."/>
            <person name="Kangasjarvi J."/>
            <person name="Karlsson J."/>
            <person name="Kelleher C."/>
            <person name="Kirkpatrick R."/>
            <person name="Kirst M."/>
            <person name="Kohler A."/>
            <person name="Kalluri U."/>
            <person name="Larimer F."/>
            <person name="Leebens-Mack J."/>
            <person name="Leple J.C."/>
            <person name="Locascio P."/>
            <person name="Lou Y."/>
            <person name="Lucas S."/>
            <person name="Martin F."/>
            <person name="Montanini B."/>
            <person name="Napoli C."/>
            <person name="Nelson D.R."/>
            <person name="Nelson C."/>
            <person name="Nieminen K."/>
            <person name="Nilsson O."/>
            <person name="Pereda V."/>
            <person name="Peter G."/>
            <person name="Philippe R."/>
            <person name="Pilate G."/>
            <person name="Poliakov A."/>
            <person name="Razumovskaya J."/>
            <person name="Richardson P."/>
            <person name="Rinaldi C."/>
            <person name="Ritland K."/>
            <person name="Rouze P."/>
            <person name="Ryaboy D."/>
            <person name="Schmutz J."/>
            <person name="Schrader J."/>
            <person name="Segerman B."/>
            <person name="Shin H."/>
            <person name="Siddiqui A."/>
            <person name="Sterky F."/>
            <person name="Terry A."/>
            <person name="Tsai C.J."/>
            <person name="Uberbacher E."/>
            <person name="Unneberg P."/>
            <person name="Vahala J."/>
            <person name="Wall K."/>
            <person name="Wessler S."/>
            <person name="Yang G."/>
            <person name="Yin T."/>
            <person name="Douglas C."/>
            <person name="Marra M."/>
            <person name="Sandberg G."/>
            <person name="Van de Peer Y."/>
            <person name="Rokhsar D."/>
        </authorList>
    </citation>
    <scope>NUCLEOTIDE SEQUENCE [LARGE SCALE GENOMIC DNA]</scope>
    <source>
        <strain evidence="3">cv. Nisqually</strain>
    </source>
</reference>
<feature type="transmembrane region" description="Helical" evidence="1">
    <location>
        <begin position="90"/>
        <end position="109"/>
    </location>
</feature>
<dbReference type="InParanoid" id="B9HR57"/>
<dbReference type="EMBL" id="CM009298">
    <property type="protein sequence ID" value="PNT21209.1"/>
    <property type="molecule type" value="Genomic_DNA"/>
</dbReference>
<accession>B9HR57</accession>
<protein>
    <submittedName>
        <fullName evidence="2">Uncharacterized protein</fullName>
    </submittedName>
</protein>
<evidence type="ECO:0000313" key="3">
    <source>
        <dbReference type="Proteomes" id="UP000006729"/>
    </source>
</evidence>
<keyword evidence="1" id="KW-0472">Membrane</keyword>
<evidence type="ECO:0000313" key="2">
    <source>
        <dbReference type="EMBL" id="PNT21209.1"/>
    </source>
</evidence>
<dbReference type="HOGENOM" id="CLU_1306675_0_0_1"/>
<keyword evidence="1" id="KW-0812">Transmembrane</keyword>
<keyword evidence="3" id="KW-1185">Reference proteome</keyword>
<evidence type="ECO:0000256" key="1">
    <source>
        <dbReference type="SAM" id="Phobius"/>
    </source>
</evidence>
<keyword evidence="1" id="KW-1133">Transmembrane helix</keyword>
<dbReference type="Gramene" id="Potri.009G135000.1.v4.1">
    <property type="protein sequence ID" value="Potri.009G135000.1.v4.1"/>
    <property type="gene ID" value="Potri.009G135000.v4.1"/>
</dbReference>
<feature type="transmembrane region" description="Helical" evidence="1">
    <location>
        <begin position="171"/>
        <end position="189"/>
    </location>
</feature>
<sequence>MTEAVELARFLTKLFMCLAGLASSALMYPNVCIATRKNYPTANHHLVFLFMVTPALYATHCFLRFLDQRNLLDLFYNKQTELISRTRERLGTLICFLRGFYGLWIYLNANNSTDMEPSLDLSKNFAATSILVLSYVKYIGKSEDSLAVARAVIQHSILAAILAMLDGLHMKSLAIALSPIIPSIIVLVTPKMEKLHLDIENLEDEGIYCKE</sequence>
<dbReference type="Proteomes" id="UP000006729">
    <property type="component" value="Chromosome 9"/>
</dbReference>
<organism evidence="2 3">
    <name type="scientific">Populus trichocarpa</name>
    <name type="common">Western balsam poplar</name>
    <name type="synonym">Populus balsamifera subsp. trichocarpa</name>
    <dbReference type="NCBI Taxonomy" id="3694"/>
    <lineage>
        <taxon>Eukaryota</taxon>
        <taxon>Viridiplantae</taxon>
        <taxon>Streptophyta</taxon>
        <taxon>Embryophyta</taxon>
        <taxon>Tracheophyta</taxon>
        <taxon>Spermatophyta</taxon>
        <taxon>Magnoliopsida</taxon>
        <taxon>eudicotyledons</taxon>
        <taxon>Gunneridae</taxon>
        <taxon>Pentapetalae</taxon>
        <taxon>rosids</taxon>
        <taxon>fabids</taxon>
        <taxon>Malpighiales</taxon>
        <taxon>Salicaceae</taxon>
        <taxon>Saliceae</taxon>
        <taxon>Populus</taxon>
    </lineage>
</organism>